<evidence type="ECO:0000313" key="2">
    <source>
        <dbReference type="Ensembl" id="ENSCABP00000022567.1"/>
    </source>
</evidence>
<protein>
    <submittedName>
        <fullName evidence="2">Uncharacterized protein</fullName>
    </submittedName>
</protein>
<keyword evidence="3" id="KW-1185">Reference proteome</keyword>
<dbReference type="AlphaFoldDB" id="A0A8C0HFF7"/>
<sequence>MVAERRKGSRGLQTQEGKGRGHEKTSGGRGEKDKRRMGRTAKEGERRGGAEATGEERKRGDACTRRINTLHILLQYQIVETVKEGKSGWTWFSSQHLSSWGRMMSLIPWANRSWEYCAVWLQKQFHPPLPLSLHLTESCYDVCLLCMILDVQTKMKV</sequence>
<proteinExistence type="predicted"/>
<dbReference type="GeneTree" id="ENSGT00960000191167"/>
<dbReference type="Ensembl" id="ENSCABT00000024724.1">
    <property type="protein sequence ID" value="ENSCABP00000022567.1"/>
    <property type="gene ID" value="ENSCABG00000016618.1"/>
</dbReference>
<accession>A0A8C0HFF7</accession>
<feature type="compositionally biased region" description="Basic and acidic residues" evidence="1">
    <location>
        <begin position="17"/>
        <end position="61"/>
    </location>
</feature>
<name>A0A8C0HFF7_CHEAB</name>
<organism evidence="2 3">
    <name type="scientific">Chelonoidis abingdonii</name>
    <name type="common">Abingdon island giant tortoise</name>
    <name type="synonym">Testudo abingdonii</name>
    <dbReference type="NCBI Taxonomy" id="106734"/>
    <lineage>
        <taxon>Eukaryota</taxon>
        <taxon>Metazoa</taxon>
        <taxon>Chordata</taxon>
        <taxon>Craniata</taxon>
        <taxon>Vertebrata</taxon>
        <taxon>Euteleostomi</taxon>
        <taxon>Archelosauria</taxon>
        <taxon>Testudinata</taxon>
        <taxon>Testudines</taxon>
        <taxon>Cryptodira</taxon>
        <taxon>Durocryptodira</taxon>
        <taxon>Testudinoidea</taxon>
        <taxon>Testudinidae</taxon>
        <taxon>Chelonoidis</taxon>
    </lineage>
</organism>
<dbReference type="Proteomes" id="UP000694404">
    <property type="component" value="Unplaced"/>
</dbReference>
<evidence type="ECO:0000256" key="1">
    <source>
        <dbReference type="SAM" id="MobiDB-lite"/>
    </source>
</evidence>
<reference evidence="2" key="1">
    <citation type="submission" date="2025-08" db="UniProtKB">
        <authorList>
            <consortium name="Ensembl"/>
        </authorList>
    </citation>
    <scope>IDENTIFICATION</scope>
</reference>
<evidence type="ECO:0000313" key="3">
    <source>
        <dbReference type="Proteomes" id="UP000694404"/>
    </source>
</evidence>
<reference evidence="2" key="2">
    <citation type="submission" date="2025-09" db="UniProtKB">
        <authorList>
            <consortium name="Ensembl"/>
        </authorList>
    </citation>
    <scope>IDENTIFICATION</scope>
</reference>
<feature type="region of interest" description="Disordered" evidence="1">
    <location>
        <begin position="1"/>
        <end position="61"/>
    </location>
</feature>